<protein>
    <recommendedName>
        <fullName evidence="4">ABC transporter domain-containing protein</fullName>
    </recommendedName>
</protein>
<evidence type="ECO:0000313" key="5">
    <source>
        <dbReference type="EMBL" id="KKM25913.1"/>
    </source>
</evidence>
<evidence type="ECO:0000259" key="4">
    <source>
        <dbReference type="PROSITE" id="PS50893"/>
    </source>
</evidence>
<dbReference type="Gene3D" id="3.40.50.300">
    <property type="entry name" value="P-loop containing nucleotide triphosphate hydrolases"/>
    <property type="match status" value="1"/>
</dbReference>
<dbReference type="FunFam" id="3.40.50.300:FF:000042">
    <property type="entry name" value="Maltose/maltodextrin ABC transporter, ATP-binding protein"/>
    <property type="match status" value="1"/>
</dbReference>
<dbReference type="GO" id="GO:0005524">
    <property type="term" value="F:ATP binding"/>
    <property type="evidence" value="ECO:0007669"/>
    <property type="project" value="UniProtKB-KW"/>
</dbReference>
<dbReference type="Pfam" id="PF00005">
    <property type="entry name" value="ABC_tran"/>
    <property type="match status" value="1"/>
</dbReference>
<dbReference type="SUPFAM" id="SSF50331">
    <property type="entry name" value="MOP-like"/>
    <property type="match status" value="1"/>
</dbReference>
<dbReference type="PROSITE" id="PS00211">
    <property type="entry name" value="ABC_TRANSPORTER_1"/>
    <property type="match status" value="1"/>
</dbReference>
<dbReference type="InterPro" id="IPR003439">
    <property type="entry name" value="ABC_transporter-like_ATP-bd"/>
</dbReference>
<dbReference type="InterPro" id="IPR003593">
    <property type="entry name" value="AAA+_ATPase"/>
</dbReference>
<dbReference type="AlphaFoldDB" id="A0A0F9KUX1"/>
<dbReference type="PANTHER" id="PTHR43875">
    <property type="entry name" value="MALTODEXTRIN IMPORT ATP-BINDING PROTEIN MSMX"/>
    <property type="match status" value="1"/>
</dbReference>
<dbReference type="CDD" id="cd03301">
    <property type="entry name" value="ABC_MalK_N"/>
    <property type="match status" value="1"/>
</dbReference>
<dbReference type="Gene3D" id="2.40.50.100">
    <property type="match status" value="1"/>
</dbReference>
<organism evidence="5">
    <name type="scientific">marine sediment metagenome</name>
    <dbReference type="NCBI Taxonomy" id="412755"/>
    <lineage>
        <taxon>unclassified sequences</taxon>
        <taxon>metagenomes</taxon>
        <taxon>ecological metagenomes</taxon>
    </lineage>
</organism>
<dbReference type="EMBL" id="LAZR01012614">
    <property type="protein sequence ID" value="KKM25913.1"/>
    <property type="molecule type" value="Genomic_DNA"/>
</dbReference>
<comment type="caution">
    <text evidence="5">The sequence shown here is derived from an EMBL/GenBank/DDBJ whole genome shotgun (WGS) entry which is preliminary data.</text>
</comment>
<keyword evidence="3" id="KW-0067">ATP-binding</keyword>
<dbReference type="GO" id="GO:0008643">
    <property type="term" value="P:carbohydrate transport"/>
    <property type="evidence" value="ECO:0007669"/>
    <property type="project" value="InterPro"/>
</dbReference>
<dbReference type="InterPro" id="IPR008995">
    <property type="entry name" value="Mo/tungstate-bd_C_term_dom"/>
</dbReference>
<dbReference type="SMART" id="SM00382">
    <property type="entry name" value="AAA"/>
    <property type="match status" value="1"/>
</dbReference>
<dbReference type="InterPro" id="IPR015855">
    <property type="entry name" value="ABC_transpr_MalK-like"/>
</dbReference>
<evidence type="ECO:0000256" key="3">
    <source>
        <dbReference type="ARBA" id="ARBA00022840"/>
    </source>
</evidence>
<dbReference type="SUPFAM" id="SSF52540">
    <property type="entry name" value="P-loop containing nucleoside triphosphate hydrolases"/>
    <property type="match status" value="1"/>
</dbReference>
<dbReference type="PANTHER" id="PTHR43875:SF1">
    <property type="entry name" value="OSMOPROTECTIVE COMPOUNDS UPTAKE ATP-BINDING PROTEIN GGTA"/>
    <property type="match status" value="1"/>
</dbReference>
<dbReference type="PROSITE" id="PS50893">
    <property type="entry name" value="ABC_TRANSPORTER_2"/>
    <property type="match status" value="1"/>
</dbReference>
<gene>
    <name evidence="5" type="ORF">LCGC14_1590180</name>
</gene>
<keyword evidence="2" id="KW-0547">Nucleotide-binding</keyword>
<dbReference type="InterPro" id="IPR017871">
    <property type="entry name" value="ABC_transporter-like_CS"/>
</dbReference>
<evidence type="ECO:0000256" key="2">
    <source>
        <dbReference type="ARBA" id="ARBA00022741"/>
    </source>
</evidence>
<dbReference type="InterPro" id="IPR047641">
    <property type="entry name" value="ABC_transpr_MalK/UgpC-like"/>
</dbReference>
<keyword evidence="1" id="KW-0813">Transport</keyword>
<accession>A0A0F9KUX1</accession>
<dbReference type="GO" id="GO:0055052">
    <property type="term" value="C:ATP-binding cassette (ABC) transporter complex, substrate-binding subunit-containing"/>
    <property type="evidence" value="ECO:0007669"/>
    <property type="project" value="TreeGrafter"/>
</dbReference>
<dbReference type="InterPro" id="IPR013611">
    <property type="entry name" value="Transp-assoc_OB_typ2"/>
</dbReference>
<dbReference type="InterPro" id="IPR027417">
    <property type="entry name" value="P-loop_NTPase"/>
</dbReference>
<feature type="domain" description="ABC transporter" evidence="4">
    <location>
        <begin position="4"/>
        <end position="240"/>
    </location>
</feature>
<reference evidence="5" key="1">
    <citation type="journal article" date="2015" name="Nature">
        <title>Complex archaea that bridge the gap between prokaryotes and eukaryotes.</title>
        <authorList>
            <person name="Spang A."/>
            <person name="Saw J.H."/>
            <person name="Jorgensen S.L."/>
            <person name="Zaremba-Niedzwiedzka K."/>
            <person name="Martijn J."/>
            <person name="Lind A.E."/>
            <person name="van Eijk R."/>
            <person name="Schleper C."/>
            <person name="Guy L."/>
            <person name="Ettema T.J."/>
        </authorList>
    </citation>
    <scope>NUCLEOTIDE SEQUENCE</scope>
</reference>
<name>A0A0F9KUX1_9ZZZZ</name>
<dbReference type="InterPro" id="IPR012340">
    <property type="entry name" value="NA-bd_OB-fold"/>
</dbReference>
<dbReference type="Pfam" id="PF08402">
    <property type="entry name" value="TOBE_2"/>
    <property type="match status" value="1"/>
</dbReference>
<evidence type="ECO:0000256" key="1">
    <source>
        <dbReference type="ARBA" id="ARBA00022448"/>
    </source>
</evidence>
<sequence>MANVVIKDLTKKYGKTVALMNVSLEIKDGEFFILLGPSGCGKTTTLLCIAGLLKPNKGEIRMGETILSSSESDVFTRPQNRDAAMVFQDYAIYPHMTVFKNIAFPLKIRRMDKSKIESKVRDVSQRLGISELLDRKPKQLSGGQRQRVALARAMVRDPKIFLMDEPLSNLDAKLRVYARAELKKLHEEFGTTIVYVTHDQIEAMSMGDRIAILNNGVLEQVGTPIEIYENPKNLFVAGFIGNPPINIIEGTLIERNGEFIVEFGFSSYQLSSGIEIMKKTKKPEIMLGIRPENITITKESRENAIQAEVTVVEPLGRENIFHLKVKDKPLIAVSISNKDLNVGEKVWISFDTNKIHIFDKISQKKIN</sequence>
<dbReference type="GO" id="GO:0016887">
    <property type="term" value="F:ATP hydrolysis activity"/>
    <property type="evidence" value="ECO:0007669"/>
    <property type="project" value="InterPro"/>
</dbReference>
<dbReference type="Gene3D" id="2.40.50.140">
    <property type="entry name" value="Nucleic acid-binding proteins"/>
    <property type="match status" value="1"/>
</dbReference>
<proteinExistence type="predicted"/>
<dbReference type="GO" id="GO:0140359">
    <property type="term" value="F:ABC-type transporter activity"/>
    <property type="evidence" value="ECO:0007669"/>
    <property type="project" value="InterPro"/>
</dbReference>